<keyword evidence="1" id="KW-0808">Transferase</keyword>
<keyword evidence="5" id="KW-1185">Reference proteome</keyword>
<dbReference type="InterPro" id="IPR016181">
    <property type="entry name" value="Acyl_CoA_acyltransferase"/>
</dbReference>
<evidence type="ECO:0000256" key="2">
    <source>
        <dbReference type="ARBA" id="ARBA00023315"/>
    </source>
</evidence>
<feature type="domain" description="N-acetyltransferase" evidence="3">
    <location>
        <begin position="14"/>
        <end position="161"/>
    </location>
</feature>
<reference evidence="4 5" key="1">
    <citation type="submission" date="2020-03" db="EMBL/GenBank/DDBJ databases">
        <title>Two novel Motilibacter sp.</title>
        <authorList>
            <person name="Liu S."/>
        </authorList>
    </citation>
    <scope>NUCLEOTIDE SEQUENCE [LARGE SCALE GENOMIC DNA]</scope>
    <source>
        <strain evidence="4 5">E257</strain>
    </source>
</reference>
<dbReference type="PROSITE" id="PS51186">
    <property type="entry name" value="GNAT"/>
    <property type="match status" value="1"/>
</dbReference>
<protein>
    <submittedName>
        <fullName evidence="4">GNAT family N-acetyltransferase</fullName>
    </submittedName>
</protein>
<dbReference type="EMBL" id="JAANNP010000067">
    <property type="protein sequence ID" value="NHC15901.1"/>
    <property type="molecule type" value="Genomic_DNA"/>
</dbReference>
<dbReference type="InterPro" id="IPR050832">
    <property type="entry name" value="Bact_Acetyltransf"/>
</dbReference>
<evidence type="ECO:0000259" key="3">
    <source>
        <dbReference type="PROSITE" id="PS51186"/>
    </source>
</evidence>
<dbReference type="Proteomes" id="UP000800981">
    <property type="component" value="Unassembled WGS sequence"/>
</dbReference>
<feature type="non-terminal residue" evidence="4">
    <location>
        <position position="1"/>
    </location>
</feature>
<dbReference type="SUPFAM" id="SSF55729">
    <property type="entry name" value="Acyl-CoA N-acyltransferases (Nat)"/>
    <property type="match status" value="1"/>
</dbReference>
<dbReference type="Pfam" id="PF13508">
    <property type="entry name" value="Acetyltransf_7"/>
    <property type="match status" value="1"/>
</dbReference>
<dbReference type="PANTHER" id="PTHR43877:SF2">
    <property type="entry name" value="AMINOALKYLPHOSPHONATE N-ACETYLTRANSFERASE-RELATED"/>
    <property type="match status" value="1"/>
</dbReference>
<evidence type="ECO:0000256" key="1">
    <source>
        <dbReference type="ARBA" id="ARBA00022679"/>
    </source>
</evidence>
<name>A0ABX0H216_9ACTN</name>
<dbReference type="InterPro" id="IPR000182">
    <property type="entry name" value="GNAT_dom"/>
</dbReference>
<proteinExistence type="predicted"/>
<comment type="caution">
    <text evidence="4">The sequence shown here is derived from an EMBL/GenBank/DDBJ whole genome shotgun (WGS) entry which is preliminary data.</text>
</comment>
<sequence>VPKDLRDELLAVWVDVVNAGGAVGFIAPVRPDDVAPVLDAALAQVAAGSSRLVLVRRGGAVGGFCFLLTPAAPHMRHWATVARLMVAPQEQGTGCGRALLEGAHDVARRLGLEALRLSARGGLGLEGFYERLGYVEIGRFPKAIRVAPGDDRDEVFFHIPL</sequence>
<keyword evidence="2" id="KW-0012">Acyltransferase</keyword>
<gene>
    <name evidence="4" type="ORF">G9H71_19135</name>
</gene>
<accession>A0ABX0H216</accession>
<dbReference type="CDD" id="cd04301">
    <property type="entry name" value="NAT_SF"/>
    <property type="match status" value="1"/>
</dbReference>
<evidence type="ECO:0000313" key="5">
    <source>
        <dbReference type="Proteomes" id="UP000800981"/>
    </source>
</evidence>
<evidence type="ECO:0000313" key="4">
    <source>
        <dbReference type="EMBL" id="NHC15901.1"/>
    </source>
</evidence>
<organism evidence="4 5">
    <name type="scientific">Motilibacter deserti</name>
    <dbReference type="NCBI Taxonomy" id="2714956"/>
    <lineage>
        <taxon>Bacteria</taxon>
        <taxon>Bacillati</taxon>
        <taxon>Actinomycetota</taxon>
        <taxon>Actinomycetes</taxon>
        <taxon>Motilibacterales</taxon>
        <taxon>Motilibacteraceae</taxon>
        <taxon>Motilibacter</taxon>
    </lineage>
</organism>
<dbReference type="Gene3D" id="3.40.630.30">
    <property type="match status" value="1"/>
</dbReference>
<dbReference type="PANTHER" id="PTHR43877">
    <property type="entry name" value="AMINOALKYLPHOSPHONATE N-ACETYLTRANSFERASE-RELATED-RELATED"/>
    <property type="match status" value="1"/>
</dbReference>